<dbReference type="SUPFAM" id="SSF55729">
    <property type="entry name" value="Acyl-CoA N-acyltransferases (Nat)"/>
    <property type="match status" value="1"/>
</dbReference>
<dbReference type="InterPro" id="IPR000182">
    <property type="entry name" value="GNAT_dom"/>
</dbReference>
<reference evidence="4 5" key="1">
    <citation type="submission" date="2019-08" db="EMBL/GenBank/DDBJ databases">
        <authorList>
            <person name="Seo Y.L."/>
        </authorList>
    </citation>
    <scope>NUCLEOTIDE SEQUENCE [LARGE SCALE GENOMIC DNA]</scope>
    <source>
        <strain evidence="4 5">MaA-C15</strain>
    </source>
</reference>
<dbReference type="Proteomes" id="UP000323258">
    <property type="component" value="Unassembled WGS sequence"/>
</dbReference>
<protein>
    <submittedName>
        <fullName evidence="4">GNAT family N-acetyltransferase</fullName>
    </submittedName>
</protein>
<evidence type="ECO:0000259" key="3">
    <source>
        <dbReference type="PROSITE" id="PS51186"/>
    </source>
</evidence>
<evidence type="ECO:0000313" key="5">
    <source>
        <dbReference type="Proteomes" id="UP000323258"/>
    </source>
</evidence>
<dbReference type="PROSITE" id="PS51186">
    <property type="entry name" value="GNAT"/>
    <property type="match status" value="1"/>
</dbReference>
<dbReference type="InterPro" id="IPR050832">
    <property type="entry name" value="Bact_Acetyltransf"/>
</dbReference>
<dbReference type="Pfam" id="PF13508">
    <property type="entry name" value="Acetyltransf_7"/>
    <property type="match status" value="1"/>
</dbReference>
<accession>A0A5D4GMX0</accession>
<dbReference type="EMBL" id="VSZS01000068">
    <property type="protein sequence ID" value="TYR29697.1"/>
    <property type="molecule type" value="Genomic_DNA"/>
</dbReference>
<organism evidence="4 5">
    <name type="scientific">Neoaquamicrobium microcysteis</name>
    <dbReference type="NCBI Taxonomy" id="2682781"/>
    <lineage>
        <taxon>Bacteria</taxon>
        <taxon>Pseudomonadati</taxon>
        <taxon>Pseudomonadota</taxon>
        <taxon>Alphaproteobacteria</taxon>
        <taxon>Hyphomicrobiales</taxon>
        <taxon>Phyllobacteriaceae</taxon>
        <taxon>Neoaquamicrobium</taxon>
    </lineage>
</organism>
<dbReference type="InterPro" id="IPR016181">
    <property type="entry name" value="Acyl_CoA_acyltransferase"/>
</dbReference>
<reference evidence="4 5" key="2">
    <citation type="submission" date="2019-09" db="EMBL/GenBank/DDBJ databases">
        <title>Mesorhizobium sp. MaA-C15 isolated from Microcystis aeruginosa.</title>
        <authorList>
            <person name="Jeong S.E."/>
            <person name="Jin H.M."/>
            <person name="Jeon C.O."/>
        </authorList>
    </citation>
    <scope>NUCLEOTIDE SEQUENCE [LARGE SCALE GENOMIC DNA]</scope>
    <source>
        <strain evidence="4 5">MaA-C15</strain>
    </source>
</reference>
<comment type="caution">
    <text evidence="4">The sequence shown here is derived from an EMBL/GenBank/DDBJ whole genome shotgun (WGS) entry which is preliminary data.</text>
</comment>
<dbReference type="CDD" id="cd04301">
    <property type="entry name" value="NAT_SF"/>
    <property type="match status" value="1"/>
</dbReference>
<name>A0A5D4GMX0_9HYPH</name>
<sequence>MLHRNGSFAMPAITIRVAGPEDREMLDLLIAASYATLDDGSYDPARLASAMPAISRANPALLASGTYFVAEIDGEAAGCGGWTKTKPGSGETVDGVAHIRHFATHPAHLRKGVARALLDRCLAEAAASGIGLMKSQSTLPAEPFYASAGFRRIRVIEVEAGKGVTLPVVEMERALS</sequence>
<keyword evidence="1 4" id="KW-0808">Transferase</keyword>
<evidence type="ECO:0000256" key="1">
    <source>
        <dbReference type="ARBA" id="ARBA00022679"/>
    </source>
</evidence>
<evidence type="ECO:0000256" key="2">
    <source>
        <dbReference type="ARBA" id="ARBA00023315"/>
    </source>
</evidence>
<dbReference type="GO" id="GO:0016747">
    <property type="term" value="F:acyltransferase activity, transferring groups other than amino-acyl groups"/>
    <property type="evidence" value="ECO:0007669"/>
    <property type="project" value="InterPro"/>
</dbReference>
<keyword evidence="2" id="KW-0012">Acyltransferase</keyword>
<gene>
    <name evidence="4" type="ORF">FY036_22910</name>
</gene>
<proteinExistence type="predicted"/>
<dbReference type="PANTHER" id="PTHR43877:SF1">
    <property type="entry name" value="ACETYLTRANSFERASE"/>
    <property type="match status" value="1"/>
</dbReference>
<dbReference type="AlphaFoldDB" id="A0A5D4GMX0"/>
<keyword evidence="5" id="KW-1185">Reference proteome</keyword>
<feature type="domain" description="N-acetyltransferase" evidence="3">
    <location>
        <begin position="13"/>
        <end position="176"/>
    </location>
</feature>
<dbReference type="PANTHER" id="PTHR43877">
    <property type="entry name" value="AMINOALKYLPHOSPHONATE N-ACETYLTRANSFERASE-RELATED-RELATED"/>
    <property type="match status" value="1"/>
</dbReference>
<evidence type="ECO:0000313" key="4">
    <source>
        <dbReference type="EMBL" id="TYR29697.1"/>
    </source>
</evidence>
<dbReference type="Gene3D" id="3.40.630.30">
    <property type="match status" value="1"/>
</dbReference>